<dbReference type="GO" id="GO:0020037">
    <property type="term" value="F:heme binding"/>
    <property type="evidence" value="ECO:0007669"/>
    <property type="project" value="InterPro"/>
</dbReference>
<feature type="chain" id="PRO_5043709982" evidence="1">
    <location>
        <begin position="17"/>
        <end position="103"/>
    </location>
</feature>
<name>A0AAW0CLL8_9AGAR</name>
<evidence type="ECO:0000313" key="3">
    <source>
        <dbReference type="Proteomes" id="UP001383192"/>
    </source>
</evidence>
<organism evidence="2 3">
    <name type="scientific">Paramarasmius palmivorus</name>
    <dbReference type="NCBI Taxonomy" id="297713"/>
    <lineage>
        <taxon>Eukaryota</taxon>
        <taxon>Fungi</taxon>
        <taxon>Dikarya</taxon>
        <taxon>Basidiomycota</taxon>
        <taxon>Agaricomycotina</taxon>
        <taxon>Agaricomycetes</taxon>
        <taxon>Agaricomycetidae</taxon>
        <taxon>Agaricales</taxon>
        <taxon>Marasmiineae</taxon>
        <taxon>Marasmiaceae</taxon>
        <taxon>Paramarasmius</taxon>
    </lineage>
</organism>
<evidence type="ECO:0000313" key="2">
    <source>
        <dbReference type="EMBL" id="KAK7039181.1"/>
    </source>
</evidence>
<dbReference type="Gene3D" id="1.10.520.10">
    <property type="match status" value="1"/>
</dbReference>
<keyword evidence="1" id="KW-0732">Signal</keyword>
<gene>
    <name evidence="2" type="ORF">VNI00_010085</name>
</gene>
<dbReference type="EMBL" id="JAYKXP010000039">
    <property type="protein sequence ID" value="KAK7039181.1"/>
    <property type="molecule type" value="Genomic_DNA"/>
</dbReference>
<dbReference type="InterPro" id="IPR010255">
    <property type="entry name" value="Haem_peroxidase_sf"/>
</dbReference>
<dbReference type="SUPFAM" id="SSF48113">
    <property type="entry name" value="Heme-dependent peroxidases"/>
    <property type="match status" value="1"/>
</dbReference>
<sequence length="103" mass="11218">MRTAAVLAILNALVVASQNINSLKIDYLEGLLYEETLLSFVTVNCSERDSSTVAAQWIRLAYHDMATHNVEDGTGGLDASIRAELGRPEVRFMLHGSPEKGPS</sequence>
<dbReference type="AlphaFoldDB" id="A0AAW0CLL8"/>
<accession>A0AAW0CLL8</accession>
<dbReference type="GO" id="GO:0006979">
    <property type="term" value="P:response to oxidative stress"/>
    <property type="evidence" value="ECO:0007669"/>
    <property type="project" value="InterPro"/>
</dbReference>
<proteinExistence type="predicted"/>
<evidence type="ECO:0000256" key="1">
    <source>
        <dbReference type="SAM" id="SignalP"/>
    </source>
</evidence>
<feature type="signal peptide" evidence="1">
    <location>
        <begin position="1"/>
        <end position="16"/>
    </location>
</feature>
<protein>
    <submittedName>
        <fullName evidence="2">Uncharacterized protein</fullName>
    </submittedName>
</protein>
<dbReference type="Proteomes" id="UP001383192">
    <property type="component" value="Unassembled WGS sequence"/>
</dbReference>
<dbReference type="GO" id="GO:0004601">
    <property type="term" value="F:peroxidase activity"/>
    <property type="evidence" value="ECO:0007669"/>
    <property type="project" value="InterPro"/>
</dbReference>
<keyword evidence="3" id="KW-1185">Reference proteome</keyword>
<comment type="caution">
    <text evidence="2">The sequence shown here is derived from an EMBL/GenBank/DDBJ whole genome shotgun (WGS) entry which is preliminary data.</text>
</comment>
<reference evidence="2 3" key="1">
    <citation type="submission" date="2024-01" db="EMBL/GenBank/DDBJ databases">
        <title>A draft genome for a cacao thread blight-causing isolate of Paramarasmius palmivorus.</title>
        <authorList>
            <person name="Baruah I.K."/>
            <person name="Bukari Y."/>
            <person name="Amoako-Attah I."/>
            <person name="Meinhardt L.W."/>
            <person name="Bailey B.A."/>
            <person name="Cohen S.P."/>
        </authorList>
    </citation>
    <scope>NUCLEOTIDE SEQUENCE [LARGE SCALE GENOMIC DNA]</scope>
    <source>
        <strain evidence="2 3">GH-12</strain>
    </source>
</reference>